<evidence type="ECO:0000313" key="1">
    <source>
        <dbReference type="EMBL" id="KAJ9053472.1"/>
    </source>
</evidence>
<organism evidence="1 2">
    <name type="scientific">Entomophthora muscae</name>
    <dbReference type="NCBI Taxonomy" id="34485"/>
    <lineage>
        <taxon>Eukaryota</taxon>
        <taxon>Fungi</taxon>
        <taxon>Fungi incertae sedis</taxon>
        <taxon>Zoopagomycota</taxon>
        <taxon>Entomophthoromycotina</taxon>
        <taxon>Entomophthoromycetes</taxon>
        <taxon>Entomophthorales</taxon>
        <taxon>Entomophthoraceae</taxon>
        <taxon>Entomophthora</taxon>
    </lineage>
</organism>
<accession>A0ACC2RTX1</accession>
<comment type="caution">
    <text evidence="1">The sequence shown here is derived from an EMBL/GenBank/DDBJ whole genome shotgun (WGS) entry which is preliminary data.</text>
</comment>
<evidence type="ECO:0000313" key="2">
    <source>
        <dbReference type="Proteomes" id="UP001165960"/>
    </source>
</evidence>
<dbReference type="EMBL" id="QTSX02006516">
    <property type="protein sequence ID" value="KAJ9053472.1"/>
    <property type="molecule type" value="Genomic_DNA"/>
</dbReference>
<dbReference type="Proteomes" id="UP001165960">
    <property type="component" value="Unassembled WGS sequence"/>
</dbReference>
<reference evidence="1" key="1">
    <citation type="submission" date="2022-04" db="EMBL/GenBank/DDBJ databases">
        <title>Genome of the entomopathogenic fungus Entomophthora muscae.</title>
        <authorList>
            <person name="Elya C."/>
            <person name="Lovett B.R."/>
            <person name="Lee E."/>
            <person name="Macias A.M."/>
            <person name="Hajek A.E."/>
            <person name="De Bivort B.L."/>
            <person name="Kasson M.T."/>
            <person name="De Fine Licht H.H."/>
            <person name="Stajich J.E."/>
        </authorList>
    </citation>
    <scope>NUCLEOTIDE SEQUENCE</scope>
    <source>
        <strain evidence="1">Berkeley</strain>
    </source>
</reference>
<sequence>MVMVERVQQGSSKKTDDPKEDLDKQKTLTFHKNVFNRTYYENLTFTWQEKLFAEDSVQREVLSQASLYLCPKDYADVVAERNVISRCGYPLCPEAPKAFKSDTHLSVRDRKLYDLTPLKPFCSNICFGASRFYEVQLSSEPVYLRNFNKFILVDVIPLGIPVVEYVKNRKPLTELLQEEKKNTQKSYIDKKIKSANKEVDGSLSSLLQDVKLDEQPQNKDTSEAESALNHTAIEGYSAPLVPSSIKSRNDDLVAASVQSAINVPVEESDLDSLDEDDEDEASQSESTLRTKAKGNAVKLTVFCKLFLFLDHSATVSSKEFFEHFRRSQDPSVPRKRFINKVIPRDDNVVLRQDMLSKLLLERLKFLMKEINISVSFDRELMDWIVTLDLHDPEMGFLSPTEALCLVMIFLTRLSQCLSGNELCAVTGEKMCKLAASVGFDLVRVRHLSRKL</sequence>
<name>A0ACC2RTX1_9FUNG</name>
<protein>
    <submittedName>
        <fullName evidence="1">Uncharacterized protein</fullName>
    </submittedName>
</protein>
<proteinExistence type="predicted"/>
<gene>
    <name evidence="1" type="ORF">DSO57_1023859</name>
</gene>
<keyword evidence="2" id="KW-1185">Reference proteome</keyword>